<dbReference type="Proteomes" id="UP000694391">
    <property type="component" value="Unplaced"/>
</dbReference>
<reference evidence="1" key="2">
    <citation type="submission" date="2025-09" db="UniProtKB">
        <authorList>
            <consortium name="Ensembl"/>
        </authorList>
    </citation>
    <scope>IDENTIFICATION</scope>
</reference>
<reference evidence="1" key="1">
    <citation type="submission" date="2025-08" db="UniProtKB">
        <authorList>
            <consortium name="Ensembl"/>
        </authorList>
    </citation>
    <scope>IDENTIFICATION</scope>
</reference>
<evidence type="ECO:0000313" key="2">
    <source>
        <dbReference type="Proteomes" id="UP000694391"/>
    </source>
</evidence>
<dbReference type="AlphaFoldDB" id="A0A8C0KYV3"/>
<organism evidence="1 2">
    <name type="scientific">Canis lupus dingo</name>
    <name type="common">dingo</name>
    <dbReference type="NCBI Taxonomy" id="286419"/>
    <lineage>
        <taxon>Eukaryota</taxon>
        <taxon>Metazoa</taxon>
        <taxon>Chordata</taxon>
        <taxon>Craniata</taxon>
        <taxon>Vertebrata</taxon>
        <taxon>Euteleostomi</taxon>
        <taxon>Mammalia</taxon>
        <taxon>Eutheria</taxon>
        <taxon>Laurasiatheria</taxon>
        <taxon>Carnivora</taxon>
        <taxon>Caniformia</taxon>
        <taxon>Canidae</taxon>
        <taxon>Canis</taxon>
    </lineage>
</organism>
<protein>
    <submittedName>
        <fullName evidence="1">Uncharacterized protein</fullName>
    </submittedName>
</protein>
<name>A0A8C0KYV3_CANLU</name>
<accession>A0A8C0KYV3</accession>
<proteinExistence type="predicted"/>
<keyword evidence="2" id="KW-1185">Reference proteome</keyword>
<sequence length="51" mass="5846">MYQKCLSSWDFVIAHNSDLVTICISFAPADENLKGRGLLFFSFLWLCAIFL</sequence>
<evidence type="ECO:0000313" key="1">
    <source>
        <dbReference type="Ensembl" id="ENSCAFP00020022321.1"/>
    </source>
</evidence>
<dbReference type="Ensembl" id="ENSCAFT00020025841.1">
    <property type="protein sequence ID" value="ENSCAFP00020022321.1"/>
    <property type="gene ID" value="ENSCAFG00020017637.1"/>
</dbReference>